<dbReference type="Proteomes" id="UP001066276">
    <property type="component" value="Chromosome 3_1"/>
</dbReference>
<accession>A0AAV7U8I1</accession>
<reference evidence="2" key="1">
    <citation type="journal article" date="2022" name="bioRxiv">
        <title>Sequencing and chromosome-scale assembly of the giantPleurodeles waltlgenome.</title>
        <authorList>
            <person name="Brown T."/>
            <person name="Elewa A."/>
            <person name="Iarovenko S."/>
            <person name="Subramanian E."/>
            <person name="Araus A.J."/>
            <person name="Petzold A."/>
            <person name="Susuki M."/>
            <person name="Suzuki K.-i.T."/>
            <person name="Hayashi T."/>
            <person name="Toyoda A."/>
            <person name="Oliveira C."/>
            <person name="Osipova E."/>
            <person name="Leigh N.D."/>
            <person name="Simon A."/>
            <person name="Yun M.H."/>
        </authorList>
    </citation>
    <scope>NUCLEOTIDE SEQUENCE</scope>
    <source>
        <strain evidence="2">20211129_DDA</strain>
        <tissue evidence="2">Liver</tissue>
    </source>
</reference>
<proteinExistence type="predicted"/>
<protein>
    <submittedName>
        <fullName evidence="2">Uncharacterized protein</fullName>
    </submittedName>
</protein>
<feature type="region of interest" description="Disordered" evidence="1">
    <location>
        <begin position="47"/>
        <end position="83"/>
    </location>
</feature>
<comment type="caution">
    <text evidence="2">The sequence shown here is derived from an EMBL/GenBank/DDBJ whole genome shotgun (WGS) entry which is preliminary data.</text>
</comment>
<feature type="compositionally biased region" description="Polar residues" evidence="1">
    <location>
        <begin position="66"/>
        <end position="78"/>
    </location>
</feature>
<evidence type="ECO:0000256" key="1">
    <source>
        <dbReference type="SAM" id="MobiDB-lite"/>
    </source>
</evidence>
<organism evidence="2 3">
    <name type="scientific">Pleurodeles waltl</name>
    <name type="common">Iberian ribbed newt</name>
    <dbReference type="NCBI Taxonomy" id="8319"/>
    <lineage>
        <taxon>Eukaryota</taxon>
        <taxon>Metazoa</taxon>
        <taxon>Chordata</taxon>
        <taxon>Craniata</taxon>
        <taxon>Vertebrata</taxon>
        <taxon>Euteleostomi</taxon>
        <taxon>Amphibia</taxon>
        <taxon>Batrachia</taxon>
        <taxon>Caudata</taxon>
        <taxon>Salamandroidea</taxon>
        <taxon>Salamandridae</taxon>
        <taxon>Pleurodelinae</taxon>
        <taxon>Pleurodeles</taxon>
    </lineage>
</organism>
<keyword evidence="3" id="KW-1185">Reference proteome</keyword>
<gene>
    <name evidence="2" type="ORF">NDU88_002032</name>
</gene>
<evidence type="ECO:0000313" key="2">
    <source>
        <dbReference type="EMBL" id="KAJ1185238.1"/>
    </source>
</evidence>
<evidence type="ECO:0000313" key="3">
    <source>
        <dbReference type="Proteomes" id="UP001066276"/>
    </source>
</evidence>
<dbReference type="EMBL" id="JANPWB010000005">
    <property type="protein sequence ID" value="KAJ1185238.1"/>
    <property type="molecule type" value="Genomic_DNA"/>
</dbReference>
<sequence length="131" mass="13898">MAGNAVISCPAPQGPPAALVHEGVVERWGGKGERRHGACMRDQEHVTAPISDKTPACKSPRRLHPSRTTTIPQESTHWSSRDLRLPVSPPRVLGRVPVQPPPCSCPTQCLPLPLSAAHMQASPLLAVGGCV</sequence>
<name>A0AAV7U8I1_PLEWA</name>
<dbReference type="AlphaFoldDB" id="A0AAV7U8I1"/>